<name>A0ACC1LP93_9FUNG</name>
<keyword evidence="2" id="KW-1185">Reference proteome</keyword>
<comment type="caution">
    <text evidence="1">The sequence shown here is derived from an EMBL/GenBank/DDBJ whole genome shotgun (WGS) entry which is preliminary data.</text>
</comment>
<protein>
    <submittedName>
        <fullName evidence="1">Uncharacterized protein</fullName>
    </submittedName>
</protein>
<accession>A0ACC1LP93</accession>
<gene>
    <name evidence="1" type="ORF">H4S07_000963</name>
</gene>
<sequence>MTTGSQSAAAPMLNSNLNQEQPKAWDKQGIRAIADVVKAKLAVAGTDEQRELLSMLAEQILQANQARLQDLKDKTEKVKDAYAHKDRVNAKNFEKLQEAKRVRADGMAKLDEDYAAVTLEIRKSVEAEEASIAELEGEEEELRKELHARMSWGFPEEDVNMIMVPDMSKLGQKPAAKPTWANKVAGTATEEGTAKGIGIPMSAQEHRELEKAIRLKKVQVPEVYEPPQRKKRMLSEDEQHQALEKFGDQPEWAEAGRLTIITLNKVKGTFSGSFKDICMDLINHLEHPELHVHNISRVTDMTLEVLVPSAYYSDICWRVSDKGRIVATKMPCYNTPGTNASQTPRPATTLKRWREEATRARRPEVREYYEEMLRCHGQRLTDEVKADWYKPICPTRPMYEGPGWDNQATSPPKHAFVQAPSTQKCTCSEISTTYSKPADKKCLNTSNSFELLSDDEDDGEIDDDENDINMDEEANNTNSQGPSGARANY</sequence>
<evidence type="ECO:0000313" key="2">
    <source>
        <dbReference type="Proteomes" id="UP001140096"/>
    </source>
</evidence>
<evidence type="ECO:0000313" key="1">
    <source>
        <dbReference type="EMBL" id="KAJ2813061.1"/>
    </source>
</evidence>
<dbReference type="EMBL" id="JANBUP010000112">
    <property type="protein sequence ID" value="KAJ2813061.1"/>
    <property type="molecule type" value="Genomic_DNA"/>
</dbReference>
<proteinExistence type="predicted"/>
<dbReference type="Proteomes" id="UP001140096">
    <property type="component" value="Unassembled WGS sequence"/>
</dbReference>
<organism evidence="1 2">
    <name type="scientific">Coemansia furcata</name>
    <dbReference type="NCBI Taxonomy" id="417177"/>
    <lineage>
        <taxon>Eukaryota</taxon>
        <taxon>Fungi</taxon>
        <taxon>Fungi incertae sedis</taxon>
        <taxon>Zoopagomycota</taxon>
        <taxon>Kickxellomycotina</taxon>
        <taxon>Kickxellomycetes</taxon>
        <taxon>Kickxellales</taxon>
        <taxon>Kickxellaceae</taxon>
        <taxon>Coemansia</taxon>
    </lineage>
</organism>
<reference evidence="1" key="1">
    <citation type="submission" date="2022-07" db="EMBL/GenBank/DDBJ databases">
        <title>Phylogenomic reconstructions and comparative analyses of Kickxellomycotina fungi.</title>
        <authorList>
            <person name="Reynolds N.K."/>
            <person name="Stajich J.E."/>
            <person name="Barry K."/>
            <person name="Grigoriev I.V."/>
            <person name="Crous P."/>
            <person name="Smith M.E."/>
        </authorList>
    </citation>
    <scope>NUCLEOTIDE SEQUENCE</scope>
    <source>
        <strain evidence="1">CBS 102833</strain>
    </source>
</reference>